<dbReference type="EMBL" id="CAJVQC010007903">
    <property type="protein sequence ID" value="CAG8585484.1"/>
    <property type="molecule type" value="Genomic_DNA"/>
</dbReference>
<evidence type="ECO:0000313" key="2">
    <source>
        <dbReference type="Proteomes" id="UP000789920"/>
    </source>
</evidence>
<comment type="caution">
    <text evidence="1">The sequence shown here is derived from an EMBL/GenBank/DDBJ whole genome shotgun (WGS) entry which is preliminary data.</text>
</comment>
<accession>A0ACA9MDD9</accession>
<protein>
    <submittedName>
        <fullName evidence="1">13664_t:CDS:1</fullName>
    </submittedName>
</protein>
<evidence type="ECO:0000313" key="1">
    <source>
        <dbReference type="EMBL" id="CAG8585484.1"/>
    </source>
</evidence>
<sequence length="79" mass="9168">MLYAFGACLESHELACNRCRFDIAQGSDIELAIEEIRRTLVAYLESELSDKKQINILSDNSNWFLWKWLCDGDYAGYIQ</sequence>
<keyword evidence="2" id="KW-1185">Reference proteome</keyword>
<name>A0ACA9MDD9_9GLOM</name>
<gene>
    <name evidence="1" type="ORF">RPERSI_LOCUS5326</name>
</gene>
<reference evidence="1" key="1">
    <citation type="submission" date="2021-06" db="EMBL/GenBank/DDBJ databases">
        <authorList>
            <person name="Kallberg Y."/>
            <person name="Tangrot J."/>
            <person name="Rosling A."/>
        </authorList>
    </citation>
    <scope>NUCLEOTIDE SEQUENCE</scope>
    <source>
        <strain evidence="1">MA461A</strain>
    </source>
</reference>
<organism evidence="1 2">
    <name type="scientific">Racocetra persica</name>
    <dbReference type="NCBI Taxonomy" id="160502"/>
    <lineage>
        <taxon>Eukaryota</taxon>
        <taxon>Fungi</taxon>
        <taxon>Fungi incertae sedis</taxon>
        <taxon>Mucoromycota</taxon>
        <taxon>Glomeromycotina</taxon>
        <taxon>Glomeromycetes</taxon>
        <taxon>Diversisporales</taxon>
        <taxon>Gigasporaceae</taxon>
        <taxon>Racocetra</taxon>
    </lineage>
</organism>
<proteinExistence type="predicted"/>
<feature type="non-terminal residue" evidence="1">
    <location>
        <position position="79"/>
    </location>
</feature>
<dbReference type="Proteomes" id="UP000789920">
    <property type="component" value="Unassembled WGS sequence"/>
</dbReference>